<gene>
    <name evidence="2" type="ORF">OE88DRAFT_1736625</name>
</gene>
<evidence type="ECO:0000313" key="2">
    <source>
        <dbReference type="EMBL" id="TFK49622.1"/>
    </source>
</evidence>
<keyword evidence="3" id="KW-1185">Reference proteome</keyword>
<sequence length="132" mass="14173">MYSLSKSTRRLASLHTKSSTARSYATRPPASGSEEAKTENPLPSPSSRDSDISKSGPAPDRNASANSEQQDQTSSSSDPKQAPHLTFAQRDEALKRALEDMSGDGGSAGLELEDGQPVAMKRGVRSNMFRYI</sequence>
<feature type="compositionally biased region" description="Basic and acidic residues" evidence="1">
    <location>
        <begin position="89"/>
        <end position="99"/>
    </location>
</feature>
<dbReference type="OrthoDB" id="2157103at2759"/>
<feature type="compositionally biased region" description="Low complexity" evidence="1">
    <location>
        <begin position="67"/>
        <end position="78"/>
    </location>
</feature>
<name>A0A5C3MXK9_9AGAM</name>
<proteinExistence type="predicted"/>
<accession>A0A5C3MXK9</accession>
<evidence type="ECO:0000313" key="3">
    <source>
        <dbReference type="Proteomes" id="UP000305948"/>
    </source>
</evidence>
<evidence type="ECO:0000256" key="1">
    <source>
        <dbReference type="SAM" id="MobiDB-lite"/>
    </source>
</evidence>
<feature type="region of interest" description="Disordered" evidence="1">
    <location>
        <begin position="1"/>
        <end position="114"/>
    </location>
</feature>
<organism evidence="2 3">
    <name type="scientific">Heliocybe sulcata</name>
    <dbReference type="NCBI Taxonomy" id="5364"/>
    <lineage>
        <taxon>Eukaryota</taxon>
        <taxon>Fungi</taxon>
        <taxon>Dikarya</taxon>
        <taxon>Basidiomycota</taxon>
        <taxon>Agaricomycotina</taxon>
        <taxon>Agaricomycetes</taxon>
        <taxon>Gloeophyllales</taxon>
        <taxon>Gloeophyllaceae</taxon>
        <taxon>Heliocybe</taxon>
    </lineage>
</organism>
<dbReference type="EMBL" id="ML213515">
    <property type="protein sequence ID" value="TFK49622.1"/>
    <property type="molecule type" value="Genomic_DNA"/>
</dbReference>
<dbReference type="Proteomes" id="UP000305948">
    <property type="component" value="Unassembled WGS sequence"/>
</dbReference>
<protein>
    <submittedName>
        <fullName evidence="2">Uncharacterized protein</fullName>
    </submittedName>
</protein>
<reference evidence="2 3" key="1">
    <citation type="journal article" date="2019" name="Nat. Ecol. Evol.">
        <title>Megaphylogeny resolves global patterns of mushroom evolution.</title>
        <authorList>
            <person name="Varga T."/>
            <person name="Krizsan K."/>
            <person name="Foldi C."/>
            <person name="Dima B."/>
            <person name="Sanchez-Garcia M."/>
            <person name="Sanchez-Ramirez S."/>
            <person name="Szollosi G.J."/>
            <person name="Szarkandi J.G."/>
            <person name="Papp V."/>
            <person name="Albert L."/>
            <person name="Andreopoulos W."/>
            <person name="Angelini C."/>
            <person name="Antonin V."/>
            <person name="Barry K.W."/>
            <person name="Bougher N.L."/>
            <person name="Buchanan P."/>
            <person name="Buyck B."/>
            <person name="Bense V."/>
            <person name="Catcheside P."/>
            <person name="Chovatia M."/>
            <person name="Cooper J."/>
            <person name="Damon W."/>
            <person name="Desjardin D."/>
            <person name="Finy P."/>
            <person name="Geml J."/>
            <person name="Haridas S."/>
            <person name="Hughes K."/>
            <person name="Justo A."/>
            <person name="Karasinski D."/>
            <person name="Kautmanova I."/>
            <person name="Kiss B."/>
            <person name="Kocsube S."/>
            <person name="Kotiranta H."/>
            <person name="LaButti K.M."/>
            <person name="Lechner B.E."/>
            <person name="Liimatainen K."/>
            <person name="Lipzen A."/>
            <person name="Lukacs Z."/>
            <person name="Mihaltcheva S."/>
            <person name="Morgado L.N."/>
            <person name="Niskanen T."/>
            <person name="Noordeloos M.E."/>
            <person name="Ohm R.A."/>
            <person name="Ortiz-Santana B."/>
            <person name="Ovrebo C."/>
            <person name="Racz N."/>
            <person name="Riley R."/>
            <person name="Savchenko A."/>
            <person name="Shiryaev A."/>
            <person name="Soop K."/>
            <person name="Spirin V."/>
            <person name="Szebenyi C."/>
            <person name="Tomsovsky M."/>
            <person name="Tulloss R.E."/>
            <person name="Uehling J."/>
            <person name="Grigoriev I.V."/>
            <person name="Vagvolgyi C."/>
            <person name="Papp T."/>
            <person name="Martin F.M."/>
            <person name="Miettinen O."/>
            <person name="Hibbett D.S."/>
            <person name="Nagy L.G."/>
        </authorList>
    </citation>
    <scope>NUCLEOTIDE SEQUENCE [LARGE SCALE GENOMIC DNA]</scope>
    <source>
        <strain evidence="2 3">OMC1185</strain>
    </source>
</reference>
<dbReference type="AlphaFoldDB" id="A0A5C3MXK9"/>